<dbReference type="InterPro" id="IPR000086">
    <property type="entry name" value="NUDIX_hydrolase_dom"/>
</dbReference>
<name>D0BL82_9LACT</name>
<sequence length="179" mass="20025">MNDFTEVTVQKEVKYKGGIFTVEHHVVSLPNGKQSTRDIVLHNGAVAVLVVHVGKILLVRQYRKAIEAHTLEIPAGKLDHDGESPLEAAKRELEEEAQLSANEWKKVVDLVPTPGYCNEKIHLYEAKGIQHLENAAPLDEDEFVSIEWIPVEEVIQKIHNGEITDAKTIIAVQYAALHQ</sequence>
<organism evidence="4 5">
    <name type="scientific">Granulicatella elegans ATCC 700633</name>
    <dbReference type="NCBI Taxonomy" id="626369"/>
    <lineage>
        <taxon>Bacteria</taxon>
        <taxon>Bacillati</taxon>
        <taxon>Bacillota</taxon>
        <taxon>Bacilli</taxon>
        <taxon>Lactobacillales</taxon>
        <taxon>Carnobacteriaceae</taxon>
        <taxon>Granulicatella</taxon>
    </lineage>
</organism>
<dbReference type="SUPFAM" id="SSF55811">
    <property type="entry name" value="Nudix"/>
    <property type="match status" value="1"/>
</dbReference>
<evidence type="ECO:0000259" key="3">
    <source>
        <dbReference type="PROSITE" id="PS51462"/>
    </source>
</evidence>
<evidence type="ECO:0000313" key="5">
    <source>
        <dbReference type="Proteomes" id="UP000002939"/>
    </source>
</evidence>
<dbReference type="RefSeq" id="WP_020991295.1">
    <property type="nucleotide sequence ID" value="NZ_KI391971.1"/>
</dbReference>
<dbReference type="OrthoDB" id="9806150at2"/>
<comment type="cofactor">
    <cofactor evidence="1">
        <name>Mg(2+)</name>
        <dbReference type="ChEBI" id="CHEBI:18420"/>
    </cofactor>
</comment>
<dbReference type="STRING" id="626369.HMPREF0446_00717"/>
<evidence type="ECO:0000256" key="2">
    <source>
        <dbReference type="ARBA" id="ARBA00022801"/>
    </source>
</evidence>
<dbReference type="InterPro" id="IPR015797">
    <property type="entry name" value="NUDIX_hydrolase-like_dom_sf"/>
</dbReference>
<dbReference type="eggNOG" id="COG0494">
    <property type="taxonomic scope" value="Bacteria"/>
</dbReference>
<dbReference type="AlphaFoldDB" id="D0BL82"/>
<comment type="caution">
    <text evidence="4">The sequence shown here is derived from an EMBL/GenBank/DDBJ whole genome shotgun (WGS) entry which is preliminary data.</text>
</comment>
<dbReference type="GO" id="GO:0006753">
    <property type="term" value="P:nucleoside phosphate metabolic process"/>
    <property type="evidence" value="ECO:0007669"/>
    <property type="project" value="TreeGrafter"/>
</dbReference>
<dbReference type="Pfam" id="PF00293">
    <property type="entry name" value="NUDIX"/>
    <property type="match status" value="1"/>
</dbReference>
<dbReference type="EMBL" id="ACRF02000011">
    <property type="protein sequence ID" value="EEW93835.2"/>
    <property type="molecule type" value="Genomic_DNA"/>
</dbReference>
<dbReference type="GO" id="GO:0019693">
    <property type="term" value="P:ribose phosphate metabolic process"/>
    <property type="evidence" value="ECO:0007669"/>
    <property type="project" value="TreeGrafter"/>
</dbReference>
<accession>D0BL82</accession>
<dbReference type="HOGENOM" id="CLU_062658_5_1_9"/>
<gene>
    <name evidence="4" type="ORF">HMPREF0446_00717</name>
</gene>
<feature type="domain" description="Nudix hydrolase" evidence="3">
    <location>
        <begin position="41"/>
        <end position="171"/>
    </location>
</feature>
<reference evidence="4" key="1">
    <citation type="submission" date="2009-09" db="EMBL/GenBank/DDBJ databases">
        <authorList>
            <consortium name="The Broad Institute Genome Sequencing Platform"/>
            <person name="Ward D."/>
            <person name="Feldgarden M."/>
            <person name="Earl A."/>
            <person name="Young S.K."/>
            <person name="Zeng Q."/>
            <person name="Koehrsen M."/>
            <person name="Alvarado L."/>
            <person name="Berlin A."/>
            <person name="Bochicchio J."/>
            <person name="Borenstein D."/>
            <person name="Chapman S.B."/>
            <person name="Chen Z."/>
            <person name="Engels R."/>
            <person name="Freedman E."/>
            <person name="Gellesch M."/>
            <person name="Goldberg J."/>
            <person name="Griggs A."/>
            <person name="Gujja S."/>
            <person name="Heilman E."/>
            <person name="Heiman D."/>
            <person name="Hepburn T."/>
            <person name="Howarth C."/>
            <person name="Jen D."/>
            <person name="Larson L."/>
            <person name="Lewis B."/>
            <person name="Mehta T."/>
            <person name="Park D."/>
            <person name="Pearson M."/>
            <person name="Roberts A."/>
            <person name="Saif S."/>
            <person name="Shea T."/>
            <person name="Shenoy N."/>
            <person name="Sisk P."/>
            <person name="Stolte C."/>
            <person name="Sykes S."/>
            <person name="Thomson T."/>
            <person name="Walk T."/>
            <person name="White J."/>
            <person name="Yandava C."/>
            <person name="Sibley C.D."/>
            <person name="Field T.R."/>
            <person name="Grinwis M."/>
            <person name="Eshaghurshan C.S."/>
            <person name="Surette M.G."/>
            <person name="Haas B."/>
            <person name="Nusbaum C."/>
            <person name="Birren B."/>
        </authorList>
    </citation>
    <scope>NUCLEOTIDE SEQUENCE [LARGE SCALE GENOMIC DNA]</scope>
    <source>
        <strain evidence="4">ATCC 700633</strain>
    </source>
</reference>
<evidence type="ECO:0000313" key="4">
    <source>
        <dbReference type="EMBL" id="EEW93835.2"/>
    </source>
</evidence>
<dbReference type="GO" id="GO:0016787">
    <property type="term" value="F:hydrolase activity"/>
    <property type="evidence" value="ECO:0007669"/>
    <property type="project" value="UniProtKB-KW"/>
</dbReference>
<dbReference type="Proteomes" id="UP000002939">
    <property type="component" value="Unassembled WGS sequence"/>
</dbReference>
<dbReference type="PANTHER" id="PTHR11839:SF18">
    <property type="entry name" value="NUDIX HYDROLASE DOMAIN-CONTAINING PROTEIN"/>
    <property type="match status" value="1"/>
</dbReference>
<reference evidence="4" key="2">
    <citation type="submission" date="2011-10" db="EMBL/GenBank/DDBJ databases">
        <title>The Genome Sequence of Granulicatella elegans ATCC 700633.</title>
        <authorList>
            <consortium name="The Broad Institute Genome Sequencing Platform"/>
            <consortium name="The Broad Institute Genome Sequencing Center for Infectious Disease"/>
            <person name="Earl A."/>
            <person name="Ward D."/>
            <person name="Feldgarden M."/>
            <person name="Gevers D."/>
            <person name="Sibley C.D."/>
            <person name="Field T.R."/>
            <person name="Grinwis M."/>
            <person name="Eshaghurshan C.S."/>
            <person name="Surette M.G."/>
            <person name="Young S.K."/>
            <person name="Zeng Q."/>
            <person name="Gargeya S."/>
            <person name="Fitzgerald M."/>
            <person name="Haas B."/>
            <person name="Abouelleil A."/>
            <person name="Alvarado L."/>
            <person name="Arachchi H.M."/>
            <person name="Berlin A."/>
            <person name="Brown A."/>
            <person name="Chapman S.B."/>
            <person name="Chen Z."/>
            <person name="Dunbar C."/>
            <person name="Freedman E."/>
            <person name="Gearin G."/>
            <person name="Goldberg J."/>
            <person name="Griggs A."/>
            <person name="Gujja S."/>
            <person name="Heiman D."/>
            <person name="Howarth C."/>
            <person name="Larson L."/>
            <person name="Lui A."/>
            <person name="MacDonald P.J.P."/>
            <person name="Montmayeur A."/>
            <person name="Murphy C."/>
            <person name="Neiman D."/>
            <person name="Pearson M."/>
            <person name="Priest M."/>
            <person name="Roberts A."/>
            <person name="Saif S."/>
            <person name="Shea T."/>
            <person name="Shenoy N."/>
            <person name="Sisk P."/>
            <person name="Stolte C."/>
            <person name="Sykes S."/>
            <person name="Wortman J."/>
            <person name="Nusbaum C."/>
            <person name="Birren B."/>
        </authorList>
    </citation>
    <scope>NUCLEOTIDE SEQUENCE [LARGE SCALE GENOMIC DNA]</scope>
    <source>
        <strain evidence="4">ATCC 700633</strain>
    </source>
</reference>
<protein>
    <recommendedName>
        <fullName evidence="3">Nudix hydrolase domain-containing protein</fullName>
    </recommendedName>
</protein>
<dbReference type="FunFam" id="3.90.79.10:FF:000024">
    <property type="entry name" value="ADP-ribose pyrophosphatase"/>
    <property type="match status" value="1"/>
</dbReference>
<dbReference type="CDD" id="cd03424">
    <property type="entry name" value="NUDIX_ADPRase_Nudt5_UGPPase_Nudt14"/>
    <property type="match status" value="1"/>
</dbReference>
<keyword evidence="5" id="KW-1185">Reference proteome</keyword>
<keyword evidence="2" id="KW-0378">Hydrolase</keyword>
<dbReference type="PANTHER" id="PTHR11839">
    <property type="entry name" value="UDP/ADP-SUGAR PYROPHOSPHATASE"/>
    <property type="match status" value="1"/>
</dbReference>
<dbReference type="Gene3D" id="3.90.79.10">
    <property type="entry name" value="Nucleoside Triphosphate Pyrophosphohydrolase"/>
    <property type="match status" value="1"/>
</dbReference>
<evidence type="ECO:0000256" key="1">
    <source>
        <dbReference type="ARBA" id="ARBA00001946"/>
    </source>
</evidence>
<proteinExistence type="predicted"/>
<dbReference type="GO" id="GO:0005829">
    <property type="term" value="C:cytosol"/>
    <property type="evidence" value="ECO:0007669"/>
    <property type="project" value="TreeGrafter"/>
</dbReference>
<dbReference type="PROSITE" id="PS51462">
    <property type="entry name" value="NUDIX"/>
    <property type="match status" value="1"/>
</dbReference>